<dbReference type="EMBL" id="BTSX01000004">
    <property type="protein sequence ID" value="GMS97083.1"/>
    <property type="molecule type" value="Genomic_DNA"/>
</dbReference>
<feature type="non-terminal residue" evidence="1">
    <location>
        <position position="89"/>
    </location>
</feature>
<organism evidence="1 2">
    <name type="scientific">Pristionchus entomophagus</name>
    <dbReference type="NCBI Taxonomy" id="358040"/>
    <lineage>
        <taxon>Eukaryota</taxon>
        <taxon>Metazoa</taxon>
        <taxon>Ecdysozoa</taxon>
        <taxon>Nematoda</taxon>
        <taxon>Chromadorea</taxon>
        <taxon>Rhabditida</taxon>
        <taxon>Rhabditina</taxon>
        <taxon>Diplogasteromorpha</taxon>
        <taxon>Diplogasteroidea</taxon>
        <taxon>Neodiplogasteridae</taxon>
        <taxon>Pristionchus</taxon>
    </lineage>
</organism>
<reference evidence="1" key="1">
    <citation type="submission" date="2023-10" db="EMBL/GenBank/DDBJ databases">
        <title>Genome assembly of Pristionchus species.</title>
        <authorList>
            <person name="Yoshida K."/>
            <person name="Sommer R.J."/>
        </authorList>
    </citation>
    <scope>NUCLEOTIDE SEQUENCE</scope>
    <source>
        <strain evidence="1">RS0144</strain>
    </source>
</reference>
<proteinExistence type="predicted"/>
<dbReference type="Proteomes" id="UP001432027">
    <property type="component" value="Unassembled WGS sequence"/>
</dbReference>
<dbReference type="AlphaFoldDB" id="A0AAV5TSS8"/>
<sequence length="89" mass="10099">TGDPTALEEYTFRRYTDAWCLDPLRIVGRSAVGLGMHHAILERRLLSLLKEVSPRMLDRAGDCTEIPLLGGFSINRNDIQPIQEVIRHL</sequence>
<protein>
    <submittedName>
        <fullName evidence="1">Uncharacterized protein</fullName>
    </submittedName>
</protein>
<gene>
    <name evidence="1" type="ORF">PENTCL1PPCAC_19259</name>
</gene>
<name>A0AAV5TSS8_9BILA</name>
<comment type="caution">
    <text evidence="1">The sequence shown here is derived from an EMBL/GenBank/DDBJ whole genome shotgun (WGS) entry which is preliminary data.</text>
</comment>
<feature type="non-terminal residue" evidence="1">
    <location>
        <position position="1"/>
    </location>
</feature>
<evidence type="ECO:0000313" key="2">
    <source>
        <dbReference type="Proteomes" id="UP001432027"/>
    </source>
</evidence>
<accession>A0AAV5TSS8</accession>
<keyword evidence="2" id="KW-1185">Reference proteome</keyword>
<evidence type="ECO:0000313" key="1">
    <source>
        <dbReference type="EMBL" id="GMS97083.1"/>
    </source>
</evidence>